<organism evidence="3">
    <name type="scientific">hydrothermal vent metagenome</name>
    <dbReference type="NCBI Taxonomy" id="652676"/>
    <lineage>
        <taxon>unclassified sequences</taxon>
        <taxon>metagenomes</taxon>
        <taxon>ecological metagenomes</taxon>
    </lineage>
</organism>
<feature type="domain" description="Peptidase M16 N-terminal" evidence="1">
    <location>
        <begin position="46"/>
        <end position="181"/>
    </location>
</feature>
<evidence type="ECO:0000259" key="2">
    <source>
        <dbReference type="Pfam" id="PF05193"/>
    </source>
</evidence>
<evidence type="ECO:0000313" key="3">
    <source>
        <dbReference type="EMBL" id="SFV62010.1"/>
    </source>
</evidence>
<dbReference type="GO" id="GO:0046872">
    <property type="term" value="F:metal ion binding"/>
    <property type="evidence" value="ECO:0007669"/>
    <property type="project" value="InterPro"/>
</dbReference>
<dbReference type="PANTHER" id="PTHR11851:SF224">
    <property type="entry name" value="PROCESSING PROTEASE"/>
    <property type="match status" value="1"/>
</dbReference>
<dbReference type="InterPro" id="IPR011249">
    <property type="entry name" value="Metalloenz_LuxS/M16"/>
</dbReference>
<gene>
    <name evidence="3" type="ORF">MNB_SUP05-5-478</name>
</gene>
<proteinExistence type="predicted"/>
<protein>
    <submittedName>
        <fullName evidence="3">FIG015287: Zinc protease</fullName>
    </submittedName>
</protein>
<sequence length="430" mass="48700">MKILFIKSLFLFLLVSNLWALDIKNWQTPEGANVYFVKDKSLPMLDISLIFDAASSRDGNKYGIANLTNDLIGRSSSRYSEEEIIDKLESLGAVMSGSSLKDMSMLSLRTLTKKKVLNQSLKLFSHLVHNPNFDKKIIKRLKKQRLVQIEAGKQNPSSIASKEISSILFNSHPYAHPTIGTKETLINISRKDIIDFYKKYYVNNNLTIALIGNISQAKAKQITKQISLGFDLGEKPKKLNDVIAVSSTFKHIKFPSQQSHYLLAHLGVKRTNPDYYALYLGNHILGGSGLNSLLSQEVREKNGLSYNIESYFLPMKSKGYFLLNLQTKNSQFPLARELSKNVLQQFINTKPTQFKLKNAKDNLIGGFALRTSSNAKILTYLSLIGFYKLPLNYLDNFIEKIKDVSAEDIYQAYQKLFTKNPEFVEVVVGE</sequence>
<dbReference type="InterPro" id="IPR050361">
    <property type="entry name" value="MPP/UQCRC_Complex"/>
</dbReference>
<dbReference type="PANTHER" id="PTHR11851">
    <property type="entry name" value="METALLOPROTEASE"/>
    <property type="match status" value="1"/>
</dbReference>
<dbReference type="InterPro" id="IPR007863">
    <property type="entry name" value="Peptidase_M16_C"/>
</dbReference>
<dbReference type="InterPro" id="IPR011765">
    <property type="entry name" value="Pept_M16_N"/>
</dbReference>
<keyword evidence="3" id="KW-0645">Protease</keyword>
<evidence type="ECO:0000259" key="1">
    <source>
        <dbReference type="Pfam" id="PF00675"/>
    </source>
</evidence>
<keyword evidence="3" id="KW-0378">Hydrolase</keyword>
<dbReference type="Pfam" id="PF05193">
    <property type="entry name" value="Peptidase_M16_C"/>
    <property type="match status" value="1"/>
</dbReference>
<dbReference type="Gene3D" id="3.30.830.10">
    <property type="entry name" value="Metalloenzyme, LuxS/M16 peptidase-like"/>
    <property type="match status" value="2"/>
</dbReference>
<dbReference type="GO" id="GO:0008233">
    <property type="term" value="F:peptidase activity"/>
    <property type="evidence" value="ECO:0007669"/>
    <property type="project" value="UniProtKB-KW"/>
</dbReference>
<feature type="domain" description="Peptidase M16 C-terminal" evidence="2">
    <location>
        <begin position="187"/>
        <end position="363"/>
    </location>
</feature>
<dbReference type="Pfam" id="PF00675">
    <property type="entry name" value="Peptidase_M16"/>
    <property type="match status" value="1"/>
</dbReference>
<accession>A0A1W1C812</accession>
<dbReference type="EMBL" id="FPHJ01000035">
    <property type="protein sequence ID" value="SFV62010.1"/>
    <property type="molecule type" value="Genomic_DNA"/>
</dbReference>
<dbReference type="AlphaFoldDB" id="A0A1W1C812"/>
<dbReference type="SUPFAM" id="SSF63411">
    <property type="entry name" value="LuxS/MPP-like metallohydrolase"/>
    <property type="match status" value="2"/>
</dbReference>
<reference evidence="3" key="1">
    <citation type="submission" date="2016-10" db="EMBL/GenBank/DDBJ databases">
        <authorList>
            <person name="de Groot N.N."/>
        </authorList>
    </citation>
    <scope>NUCLEOTIDE SEQUENCE</scope>
</reference>
<name>A0A1W1C812_9ZZZZ</name>
<dbReference type="GO" id="GO:0006508">
    <property type="term" value="P:proteolysis"/>
    <property type="evidence" value="ECO:0007669"/>
    <property type="project" value="UniProtKB-KW"/>
</dbReference>